<evidence type="ECO:0000313" key="2">
    <source>
        <dbReference type="EnsemblPlants" id="ONIVA05G29610.5"/>
    </source>
</evidence>
<evidence type="ECO:0000313" key="3">
    <source>
        <dbReference type="Proteomes" id="UP000006591"/>
    </source>
</evidence>
<reference evidence="2" key="1">
    <citation type="submission" date="2015-04" db="UniProtKB">
        <authorList>
            <consortium name="EnsemblPlants"/>
        </authorList>
    </citation>
    <scope>IDENTIFICATION</scope>
    <source>
        <strain evidence="2">SL10</strain>
    </source>
</reference>
<dbReference type="Proteomes" id="UP000006591">
    <property type="component" value="Chromosome 5"/>
</dbReference>
<reference evidence="2" key="2">
    <citation type="submission" date="2018-04" db="EMBL/GenBank/DDBJ databases">
        <title>OnivRS2 (Oryza nivara Reference Sequence Version 2).</title>
        <authorList>
            <person name="Zhang J."/>
            <person name="Kudrna D."/>
            <person name="Lee S."/>
            <person name="Talag J."/>
            <person name="Rajasekar S."/>
            <person name="Welchert J."/>
            <person name="Hsing Y.-I."/>
            <person name="Wing R.A."/>
        </authorList>
    </citation>
    <scope>NUCLEOTIDE SEQUENCE [LARGE SCALE GENOMIC DNA]</scope>
    <source>
        <strain evidence="2">SL10</strain>
    </source>
</reference>
<dbReference type="Gramene" id="ONIVA05G29610.5">
    <property type="protein sequence ID" value="ONIVA05G29610.5"/>
    <property type="gene ID" value="ONIVA05G29610"/>
</dbReference>
<proteinExistence type="predicted"/>
<evidence type="ECO:0000256" key="1">
    <source>
        <dbReference type="SAM" id="MobiDB-lite"/>
    </source>
</evidence>
<organism evidence="2">
    <name type="scientific">Oryza nivara</name>
    <name type="common">Indian wild rice</name>
    <name type="synonym">Oryza sativa f. spontanea</name>
    <dbReference type="NCBI Taxonomy" id="4536"/>
    <lineage>
        <taxon>Eukaryota</taxon>
        <taxon>Viridiplantae</taxon>
        <taxon>Streptophyta</taxon>
        <taxon>Embryophyta</taxon>
        <taxon>Tracheophyta</taxon>
        <taxon>Spermatophyta</taxon>
        <taxon>Magnoliopsida</taxon>
        <taxon>Liliopsida</taxon>
        <taxon>Poales</taxon>
        <taxon>Poaceae</taxon>
        <taxon>BOP clade</taxon>
        <taxon>Oryzoideae</taxon>
        <taxon>Oryzeae</taxon>
        <taxon>Oryzinae</taxon>
        <taxon>Oryza</taxon>
    </lineage>
</organism>
<keyword evidence="3" id="KW-1185">Reference proteome</keyword>
<accession>A0A0E0HJ50</accession>
<dbReference type="OMA" id="CLIVACH"/>
<dbReference type="EnsemblPlants" id="ONIVA05G29610.5">
    <property type="protein sequence ID" value="ONIVA05G29610.5"/>
    <property type="gene ID" value="ONIVA05G29610"/>
</dbReference>
<dbReference type="AlphaFoldDB" id="A0A0E0HJ50"/>
<sequence length="152" mass="17091">MELKEAALLPTPTFFLAGESSRSTSTASPHAAAMEESPEGEPEWRRWSWRRRRWRSFQRRTARRAPWGRTLLLHPHFLLALPLSNPDPEPVGKLDVKDPGSPDLLSLVAAVTTATSQTRHPSRACTGDVQETEVKADLPRLHLTLTMVLHKD</sequence>
<protein>
    <submittedName>
        <fullName evidence="2">Uncharacterized protein</fullName>
    </submittedName>
</protein>
<feature type="region of interest" description="Disordered" evidence="1">
    <location>
        <begin position="17"/>
        <end position="42"/>
    </location>
</feature>
<name>A0A0E0HJ50_ORYNI</name>